<name>A0ABQ1LJZ7_9RHOB</name>
<evidence type="ECO:0000313" key="12">
    <source>
        <dbReference type="Proteomes" id="UP000645462"/>
    </source>
</evidence>
<comment type="caution">
    <text evidence="11">The sequence shown here is derived from an EMBL/GenBank/DDBJ whole genome shotgun (WGS) entry which is preliminary data.</text>
</comment>
<comment type="catalytic activity">
    <reaction evidence="6">
        <text>Couples ATP hydrolysis with the unwinding of duplex DNA by translocating in the 3'-5' direction.</text>
        <dbReference type="EC" id="5.6.2.4"/>
    </reaction>
</comment>
<dbReference type="PANTHER" id="PTHR11070">
    <property type="entry name" value="UVRD / RECB / PCRA DNA HELICASE FAMILY MEMBER"/>
    <property type="match status" value="1"/>
</dbReference>
<evidence type="ECO:0000256" key="8">
    <source>
        <dbReference type="ARBA" id="ARBA00048988"/>
    </source>
</evidence>
<evidence type="ECO:0000259" key="10">
    <source>
        <dbReference type="PROSITE" id="PS51198"/>
    </source>
</evidence>
<evidence type="ECO:0000256" key="7">
    <source>
        <dbReference type="ARBA" id="ARBA00034808"/>
    </source>
</evidence>
<sequence>MHVADKQLCALGVLEEELPAIRTIRSLEALEAGEEDFDPLTYQVLYAVAIGYTDDEVNALTGMSDQSQTALHRTERAFDTLIVTEESRQTIFIPETQDDLRRALDADLSGWEIFLHPVQRKLAYQDYDDPVLVLGGAGTGKTVVAMHRAKHLADQIKADPSRSGERVLLTTFTANAAKILEANLRLLCPEHLDALPSRIEVISLDLWAAHFLKRRNHAREIVFFGEARERLDQLWQDVFVDHALPEGVSETLVKAEWTQIVQAKGVIDLHAYLKIPRTGRGTALDRHKRAALWQIFEDYRARMILLQLAEPDDAYRDAIEILSAEPAKLPYAAVIVDEAQEMGEQAFRLIRAIIPQAAERNGKSIFIVGDAHQRIHRRRAIMSACGINIRGHSRRLRLNYRTTQEIGAWAISVVKGVPVDNLDGGTDTLQDHICLTHGAEPELVECLTEAEELSGVAAWIHSLSADEVQLSDIAVLCARRADVDRVRDALRMSGIHTMALPPDRDETRQTGVRVTTMQRAKGLEFLAVAIPFLSATSFPPGDAFRSAADAADWEDIITQYRALLHVAATRAKKILRLSWSGAPTGLIQP</sequence>
<dbReference type="Proteomes" id="UP000645462">
    <property type="component" value="Unassembled WGS sequence"/>
</dbReference>
<dbReference type="PANTHER" id="PTHR11070:SF45">
    <property type="entry name" value="DNA 3'-5' HELICASE"/>
    <property type="match status" value="1"/>
</dbReference>
<dbReference type="Gene3D" id="3.40.50.300">
    <property type="entry name" value="P-loop containing nucleotide triphosphate hydrolases"/>
    <property type="match status" value="2"/>
</dbReference>
<feature type="domain" description="UvrD-like helicase ATP-binding" evidence="10">
    <location>
        <begin position="114"/>
        <end position="403"/>
    </location>
</feature>
<evidence type="ECO:0000256" key="4">
    <source>
        <dbReference type="ARBA" id="ARBA00022840"/>
    </source>
</evidence>
<gene>
    <name evidence="11" type="ORF">GCM10011363_45980</name>
</gene>
<keyword evidence="12" id="KW-1185">Reference proteome</keyword>
<dbReference type="EMBL" id="BMFC01000035">
    <property type="protein sequence ID" value="GGC24257.1"/>
    <property type="molecule type" value="Genomic_DNA"/>
</dbReference>
<proteinExistence type="predicted"/>
<keyword evidence="3 9" id="KW-0347">Helicase</keyword>
<feature type="binding site" evidence="9">
    <location>
        <begin position="135"/>
        <end position="142"/>
    </location>
    <ligand>
        <name>ATP</name>
        <dbReference type="ChEBI" id="CHEBI:30616"/>
    </ligand>
</feature>
<keyword evidence="2 9" id="KW-0378">Hydrolase</keyword>
<evidence type="ECO:0000256" key="1">
    <source>
        <dbReference type="ARBA" id="ARBA00022741"/>
    </source>
</evidence>
<dbReference type="InterPro" id="IPR014016">
    <property type="entry name" value="UvrD-like_ATP-bd"/>
</dbReference>
<evidence type="ECO:0000256" key="9">
    <source>
        <dbReference type="PROSITE-ProRule" id="PRU00560"/>
    </source>
</evidence>
<dbReference type="InterPro" id="IPR000212">
    <property type="entry name" value="DNA_helicase_UvrD/REP"/>
</dbReference>
<evidence type="ECO:0000256" key="5">
    <source>
        <dbReference type="ARBA" id="ARBA00023235"/>
    </source>
</evidence>
<comment type="catalytic activity">
    <reaction evidence="8">
        <text>ATP + H2O = ADP + phosphate + H(+)</text>
        <dbReference type="Rhea" id="RHEA:13065"/>
        <dbReference type="ChEBI" id="CHEBI:15377"/>
        <dbReference type="ChEBI" id="CHEBI:15378"/>
        <dbReference type="ChEBI" id="CHEBI:30616"/>
        <dbReference type="ChEBI" id="CHEBI:43474"/>
        <dbReference type="ChEBI" id="CHEBI:456216"/>
        <dbReference type="EC" id="5.6.2.4"/>
    </reaction>
</comment>
<dbReference type="PROSITE" id="PS51198">
    <property type="entry name" value="UVRD_HELICASE_ATP_BIND"/>
    <property type="match status" value="1"/>
</dbReference>
<dbReference type="SUPFAM" id="SSF52540">
    <property type="entry name" value="P-loop containing nucleoside triphosphate hydrolases"/>
    <property type="match status" value="1"/>
</dbReference>
<dbReference type="InterPro" id="IPR014017">
    <property type="entry name" value="DNA_helicase_UvrD-like_C"/>
</dbReference>
<dbReference type="Pfam" id="PF00580">
    <property type="entry name" value="UvrD-helicase"/>
    <property type="match status" value="1"/>
</dbReference>
<dbReference type="GO" id="GO:0004386">
    <property type="term" value="F:helicase activity"/>
    <property type="evidence" value="ECO:0007669"/>
    <property type="project" value="UniProtKB-KW"/>
</dbReference>
<keyword evidence="5" id="KW-0413">Isomerase</keyword>
<dbReference type="EC" id="5.6.2.4" evidence="7"/>
<organism evidence="11 12">
    <name type="scientific">Marivita lacus</name>
    <dbReference type="NCBI Taxonomy" id="1323742"/>
    <lineage>
        <taxon>Bacteria</taxon>
        <taxon>Pseudomonadati</taxon>
        <taxon>Pseudomonadota</taxon>
        <taxon>Alphaproteobacteria</taxon>
        <taxon>Rhodobacterales</taxon>
        <taxon>Roseobacteraceae</taxon>
        <taxon>Marivita</taxon>
    </lineage>
</organism>
<evidence type="ECO:0000256" key="3">
    <source>
        <dbReference type="ARBA" id="ARBA00022806"/>
    </source>
</evidence>
<reference evidence="12" key="1">
    <citation type="journal article" date="2019" name="Int. J. Syst. Evol. Microbiol.">
        <title>The Global Catalogue of Microorganisms (GCM) 10K type strain sequencing project: providing services to taxonomists for standard genome sequencing and annotation.</title>
        <authorList>
            <consortium name="The Broad Institute Genomics Platform"/>
            <consortium name="The Broad Institute Genome Sequencing Center for Infectious Disease"/>
            <person name="Wu L."/>
            <person name="Ma J."/>
        </authorList>
    </citation>
    <scope>NUCLEOTIDE SEQUENCE [LARGE SCALE GENOMIC DNA]</scope>
    <source>
        <strain evidence="12">CGMCC 1.12478</strain>
    </source>
</reference>
<dbReference type="Pfam" id="PF13361">
    <property type="entry name" value="UvrD_C"/>
    <property type="match status" value="1"/>
</dbReference>
<keyword evidence="4 9" id="KW-0067">ATP-binding</keyword>
<evidence type="ECO:0000313" key="11">
    <source>
        <dbReference type="EMBL" id="GGC24257.1"/>
    </source>
</evidence>
<accession>A0ABQ1LJZ7</accession>
<keyword evidence="1 9" id="KW-0547">Nucleotide-binding</keyword>
<evidence type="ECO:0000256" key="6">
    <source>
        <dbReference type="ARBA" id="ARBA00034617"/>
    </source>
</evidence>
<dbReference type="InterPro" id="IPR027417">
    <property type="entry name" value="P-loop_NTPase"/>
</dbReference>
<protein>
    <recommendedName>
        <fullName evidence="7">DNA 3'-5' helicase</fullName>
        <ecNumber evidence="7">5.6.2.4</ecNumber>
    </recommendedName>
</protein>
<evidence type="ECO:0000256" key="2">
    <source>
        <dbReference type="ARBA" id="ARBA00022801"/>
    </source>
</evidence>